<evidence type="ECO:0000259" key="1">
    <source>
        <dbReference type="Pfam" id="PF04909"/>
    </source>
</evidence>
<dbReference type="PANTHER" id="PTHR35563">
    <property type="entry name" value="BARREL METAL-DEPENDENT HYDROLASE, PUTATIVE (AFU_ORTHOLOGUE AFUA_1G16240)-RELATED"/>
    <property type="match status" value="1"/>
</dbReference>
<protein>
    <recommendedName>
        <fullName evidence="1">Amidohydrolase-related domain-containing protein</fullName>
    </recommendedName>
</protein>
<dbReference type="RefSeq" id="WP_088524685.1">
    <property type="nucleotide sequence ID" value="NZ_NGUP01000001.1"/>
</dbReference>
<dbReference type="InterPro" id="IPR006680">
    <property type="entry name" value="Amidohydro-rel"/>
</dbReference>
<dbReference type="EMBL" id="NGUP01000001">
    <property type="protein sequence ID" value="OWS70980.1"/>
    <property type="molecule type" value="Genomic_DNA"/>
</dbReference>
<proteinExistence type="predicted"/>
<sequence>MQDKSKVTGIDCHAHIMALDFPLASDIHSRPARDVSAKEYLDVLHSHGISHGVLTAPSFYGANNTLLFDALHNFPDQLRGTAIIDPTTEIITLERQLHLMQEIGIVGIRLNWNKKKVLPDINSAQYKKLLALARDLDLHIELFIEDHLQEQVVPQILASGATLVLDHFGNPDPKAGINSASFQNTLRALETGQVWVKLSAPYRVGSLNGVSIQPYVDALVAANPKQLVWASDWPWLSYENQFTYADCLTWIESAVDDSAIWEDIFIHNPKTLFHF</sequence>
<dbReference type="Gene3D" id="3.20.20.140">
    <property type="entry name" value="Metal-dependent hydrolases"/>
    <property type="match status" value="1"/>
</dbReference>
<dbReference type="InterPro" id="IPR032466">
    <property type="entry name" value="Metal_Hydrolase"/>
</dbReference>
<dbReference type="Pfam" id="PF04909">
    <property type="entry name" value="Amidohydro_2"/>
    <property type="match status" value="1"/>
</dbReference>
<gene>
    <name evidence="2" type="ORF">CBI31_01705</name>
</gene>
<feature type="domain" description="Amidohydrolase-related" evidence="1">
    <location>
        <begin position="10"/>
        <end position="275"/>
    </location>
</feature>
<dbReference type="GO" id="GO:0016787">
    <property type="term" value="F:hydrolase activity"/>
    <property type="evidence" value="ECO:0007669"/>
    <property type="project" value="InterPro"/>
</dbReference>
<name>A0A254PWP2_9BURK</name>
<organism evidence="2 3">
    <name type="scientific">Polynucleobacter campilacus</name>
    <dbReference type="NCBI Taxonomy" id="1743163"/>
    <lineage>
        <taxon>Bacteria</taxon>
        <taxon>Pseudomonadati</taxon>
        <taxon>Pseudomonadota</taxon>
        <taxon>Betaproteobacteria</taxon>
        <taxon>Burkholderiales</taxon>
        <taxon>Burkholderiaceae</taxon>
        <taxon>Polynucleobacter</taxon>
    </lineage>
</organism>
<dbReference type="SUPFAM" id="SSF51556">
    <property type="entry name" value="Metallo-dependent hydrolases"/>
    <property type="match status" value="1"/>
</dbReference>
<accession>A0A254PWP2</accession>
<evidence type="ECO:0000313" key="3">
    <source>
        <dbReference type="Proteomes" id="UP000197528"/>
    </source>
</evidence>
<comment type="caution">
    <text evidence="2">The sequence shown here is derived from an EMBL/GenBank/DDBJ whole genome shotgun (WGS) entry which is preliminary data.</text>
</comment>
<dbReference type="Proteomes" id="UP000197528">
    <property type="component" value="Unassembled WGS sequence"/>
</dbReference>
<dbReference type="PANTHER" id="PTHR35563:SF2">
    <property type="entry name" value="BARREL METAL-DEPENDENT HYDROLASE, PUTATIVE (AFU_ORTHOLOGUE AFUA_1G16240)-RELATED"/>
    <property type="match status" value="1"/>
</dbReference>
<dbReference type="InterPro" id="IPR052358">
    <property type="entry name" value="Aro_Compnd_Degr_Hydrolases"/>
</dbReference>
<reference evidence="2 3" key="1">
    <citation type="submission" date="2017-05" db="EMBL/GenBank/DDBJ databases">
        <title>Genome of Polynucleobacter sp. MWH-Feld-100.</title>
        <authorList>
            <person name="Hahn M.W."/>
        </authorList>
    </citation>
    <scope>NUCLEOTIDE SEQUENCE [LARGE SCALE GENOMIC DNA]</scope>
    <source>
        <strain evidence="2 3">MWH-Feld-100</strain>
    </source>
</reference>
<evidence type="ECO:0000313" key="2">
    <source>
        <dbReference type="EMBL" id="OWS70980.1"/>
    </source>
</evidence>
<keyword evidence="3" id="KW-1185">Reference proteome</keyword>
<dbReference type="AlphaFoldDB" id="A0A254PWP2"/>